<evidence type="ECO:0000256" key="2">
    <source>
        <dbReference type="SAM" id="MobiDB-lite"/>
    </source>
</evidence>
<feature type="repeat" description="TPR" evidence="1">
    <location>
        <begin position="709"/>
        <end position="742"/>
    </location>
</feature>
<keyword evidence="3" id="KW-0732">Signal</keyword>
<feature type="compositionally biased region" description="Low complexity" evidence="2">
    <location>
        <begin position="652"/>
        <end position="669"/>
    </location>
</feature>
<feature type="repeat" description="TPR" evidence="1">
    <location>
        <begin position="530"/>
        <end position="563"/>
    </location>
</feature>
<dbReference type="InterPro" id="IPR019734">
    <property type="entry name" value="TPR_rpt"/>
</dbReference>
<feature type="region of interest" description="Disordered" evidence="2">
    <location>
        <begin position="652"/>
        <end position="692"/>
    </location>
</feature>
<accession>A0ABS5Y5Q0</accession>
<feature type="repeat" description="TPR" evidence="1">
    <location>
        <begin position="743"/>
        <end position="776"/>
    </location>
</feature>
<dbReference type="PANTHER" id="PTHR12558:SF13">
    <property type="entry name" value="CELL DIVISION CYCLE PROTEIN 27 HOMOLOG"/>
    <property type="match status" value="1"/>
</dbReference>
<feature type="compositionally biased region" description="Low complexity" evidence="2">
    <location>
        <begin position="423"/>
        <end position="443"/>
    </location>
</feature>
<feature type="region of interest" description="Disordered" evidence="2">
    <location>
        <begin position="364"/>
        <end position="477"/>
    </location>
</feature>
<feature type="signal peptide" evidence="3">
    <location>
        <begin position="1"/>
        <end position="35"/>
    </location>
</feature>
<gene>
    <name evidence="5" type="ORF">IXB28_13225</name>
</gene>
<dbReference type="InterPro" id="IPR011990">
    <property type="entry name" value="TPR-like_helical_dom_sf"/>
</dbReference>
<dbReference type="SUPFAM" id="SSF48452">
    <property type="entry name" value="TPR-like"/>
    <property type="match status" value="1"/>
</dbReference>
<reference evidence="5 6" key="1">
    <citation type="journal article" date="2021" name="Mar. Drugs">
        <title>Genome Reduction and Secondary Metabolism of the Marine Sponge-Associated Cyanobacterium Leptothoe.</title>
        <authorList>
            <person name="Konstantinou D."/>
            <person name="Popin R.V."/>
            <person name="Fewer D.P."/>
            <person name="Sivonen K."/>
            <person name="Gkelis S."/>
        </authorList>
    </citation>
    <scope>NUCLEOTIDE SEQUENCE [LARGE SCALE GENOMIC DNA]</scope>
    <source>
        <strain evidence="5 6">TAU-MAC 1615</strain>
    </source>
</reference>
<evidence type="ECO:0000256" key="1">
    <source>
        <dbReference type="PROSITE-ProRule" id="PRU00339"/>
    </source>
</evidence>
<feature type="repeat" description="TPR" evidence="1">
    <location>
        <begin position="496"/>
        <end position="529"/>
    </location>
</feature>
<name>A0ABS5Y5Q0_9CYAN</name>
<feature type="domain" description="PBP" evidence="4">
    <location>
        <begin position="72"/>
        <end position="299"/>
    </location>
</feature>
<keyword evidence="6" id="KW-1185">Reference proteome</keyword>
<evidence type="ECO:0000256" key="3">
    <source>
        <dbReference type="SAM" id="SignalP"/>
    </source>
</evidence>
<dbReference type="InterPro" id="IPR024370">
    <property type="entry name" value="PBP_domain"/>
</dbReference>
<feature type="chain" id="PRO_5047527208" evidence="3">
    <location>
        <begin position="36"/>
        <end position="1190"/>
    </location>
</feature>
<dbReference type="SMART" id="SM00028">
    <property type="entry name" value="TPR"/>
    <property type="match status" value="6"/>
</dbReference>
<sequence length="1190" mass="125156">MVLTQRRLSSLSQRSIVVSLALVLALSAFPQPATAMSLAMVPVAQTSGATGQVGNTVVNNKNVANLVTQGQGLTIDGSQLMQPINQALKESFEQEYPGTDVTLRTNGTEPALDALLNNDIDLAAIGRSLSATEKAKGLVEIPVSQDAISIIIGRNNRFTGHLTLEQFAQIFRGEITDWSEVGGTPGPIRFIDRPLASDTRAVLGTYGILGTAERAQGERVVQLKTDNTAEVIRQLDDDGISYAIASQIKGQRRVKPVKMAILQDTLPGEQAYPYAQIRGYAYKKNNAKAVLPFVNWVTGASGKAAIGAGKTAEAAAIATALNPPMLATDAATSGGNIGFIPWLLGLLPLPFLFLLWGQRRSAAESTSPKESPFAEIKRPETKPAAANVEAKPAAPTAPKPIAAKPVAPKPIAPPPPAKPAAPKPAVAAPPLASAPKPAAPIKPQTVPTPPIKPAAAPMPVAPRPTSPPTVAKPINTTPGTTLSIVPFEKTAGWNNAEQVAHKGFEYLKSEQADKAEAYFQRALELSPRNLLGLLGLGSVFLTLKQGENALAQFNQATEIDPGNIDGWIGKGKALTSLGQADAALGDFDRALQLNKTSIDALKAKGDACLALGQLDEANGWYGEANALLSGTPIPTWKPGSSAQTVMVTSPTKAPVAPAAPTAPAATHSTENAGVAQTAGSAEPKAVSAAPSDDAGHLATIRQLVNWNDPEAICQKGLYYQSLGRSKEAEYCFRRVLELSGHNVTAMIGLGQIVLDAGQADHALTLFNQAVELAPNSPKAWIGQGDALMALGRGDAAKQSYARAWGITPETANAKLSPKTVISPTAVISPTTLRSPAAIVSQPVSQPLVSQTVVAPPEKTPAPPLPVAPPAPASYVAPSTPQLLDMVILVDSQAPNMDITAMERVMGDVLSATHRPTDTRVTWLGTHGTMAGTPVHQSVPDYLGSLGKVSDTPDGVISSAEAMATIAQHFDWRPGAAQSLLFVGAQGLHNDNNEKTAVQSVVQAANGTGTIVSTYLYKPADEADRGAIAAHKELAMATGGLAFVNDGNTPMGDVLGQTIEKTCRECVYRRLTIRSHSDCLSLDPARLQSFNSARSLSPGKYIIRINSGTFSYWPDAPTFEPEPWVMLWINGGRFINQDTNVAVGTTWLTLNGYNDVLKLEVLADTHLCALFLDTYKDDNVGQITLSIVEAG</sequence>
<feature type="compositionally biased region" description="Low complexity" evidence="2">
    <location>
        <begin position="383"/>
        <end position="406"/>
    </location>
</feature>
<evidence type="ECO:0000313" key="6">
    <source>
        <dbReference type="Proteomes" id="UP001196661"/>
    </source>
</evidence>
<evidence type="ECO:0000313" key="5">
    <source>
        <dbReference type="EMBL" id="MBT9313174.1"/>
    </source>
</evidence>
<dbReference type="Gene3D" id="3.40.190.10">
    <property type="entry name" value="Periplasmic binding protein-like II"/>
    <property type="match status" value="2"/>
</dbReference>
<dbReference type="Pfam" id="PF13181">
    <property type="entry name" value="TPR_8"/>
    <property type="match status" value="1"/>
</dbReference>
<dbReference type="PANTHER" id="PTHR12558">
    <property type="entry name" value="CELL DIVISION CYCLE 16,23,27"/>
    <property type="match status" value="1"/>
</dbReference>
<keyword evidence="1" id="KW-0802">TPR repeat</keyword>
<dbReference type="Gene3D" id="1.25.40.10">
    <property type="entry name" value="Tetratricopeptide repeat domain"/>
    <property type="match status" value="2"/>
</dbReference>
<dbReference type="PROSITE" id="PS50005">
    <property type="entry name" value="TPR"/>
    <property type="match status" value="5"/>
</dbReference>
<dbReference type="Proteomes" id="UP001196661">
    <property type="component" value="Unassembled WGS sequence"/>
</dbReference>
<dbReference type="Pfam" id="PF12849">
    <property type="entry name" value="PBP_like_2"/>
    <property type="match status" value="1"/>
</dbReference>
<dbReference type="RefSeq" id="WP_215619054.1">
    <property type="nucleotide sequence ID" value="NZ_JADOER010000011.1"/>
</dbReference>
<proteinExistence type="predicted"/>
<protein>
    <submittedName>
        <fullName evidence="5">Substrate-binding domain-containing protein</fullName>
    </submittedName>
</protein>
<dbReference type="SUPFAM" id="SSF53850">
    <property type="entry name" value="Periplasmic binding protein-like II"/>
    <property type="match status" value="1"/>
</dbReference>
<comment type="caution">
    <text evidence="5">The sequence shown here is derived from an EMBL/GenBank/DDBJ whole genome shotgun (WGS) entry which is preliminary data.</text>
</comment>
<evidence type="ECO:0000259" key="4">
    <source>
        <dbReference type="Pfam" id="PF12849"/>
    </source>
</evidence>
<dbReference type="EMBL" id="JADOER010000011">
    <property type="protein sequence ID" value="MBT9313174.1"/>
    <property type="molecule type" value="Genomic_DNA"/>
</dbReference>
<dbReference type="Pfam" id="PF14559">
    <property type="entry name" value="TPR_19"/>
    <property type="match status" value="1"/>
</dbReference>
<dbReference type="Pfam" id="PF13432">
    <property type="entry name" value="TPR_16"/>
    <property type="match status" value="1"/>
</dbReference>
<feature type="repeat" description="TPR" evidence="1">
    <location>
        <begin position="564"/>
        <end position="597"/>
    </location>
</feature>
<feature type="compositionally biased region" description="Pro residues" evidence="2">
    <location>
        <begin position="407"/>
        <end position="422"/>
    </location>
</feature>
<organism evidence="5 6">
    <name type="scientific">Leptothoe kymatousa TAU-MAC 1615</name>
    <dbReference type="NCBI Taxonomy" id="2364775"/>
    <lineage>
        <taxon>Bacteria</taxon>
        <taxon>Bacillati</taxon>
        <taxon>Cyanobacteriota</taxon>
        <taxon>Cyanophyceae</taxon>
        <taxon>Nodosilineales</taxon>
        <taxon>Cymatolegaceae</taxon>
        <taxon>Leptothoe</taxon>
        <taxon>Leptothoe kymatousa</taxon>
    </lineage>
</organism>